<organism evidence="2 3">
    <name type="scientific">Histidinibacterium lentulum</name>
    <dbReference type="NCBI Taxonomy" id="2480588"/>
    <lineage>
        <taxon>Bacteria</taxon>
        <taxon>Pseudomonadati</taxon>
        <taxon>Pseudomonadota</taxon>
        <taxon>Alphaproteobacteria</taxon>
        <taxon>Rhodobacterales</taxon>
        <taxon>Paracoccaceae</taxon>
        <taxon>Histidinibacterium</taxon>
    </lineage>
</organism>
<comment type="caution">
    <text evidence="2">The sequence shown here is derived from an EMBL/GenBank/DDBJ whole genome shotgun (WGS) entry which is preliminary data.</text>
</comment>
<dbReference type="Proteomes" id="UP000268016">
    <property type="component" value="Unassembled WGS sequence"/>
</dbReference>
<sequence>MTYNTPDDPRVPLDSAGRPLKRTVDPHAGPISAEEDMWSRDAAAARDPWLDDPASDPYVDDPYAYGDDLGLGPEDDPDRFYPGYLDEDDDDDGGYVSTAMDTVRRNPVGSAMIIAGLALLAAPRVERDTVRAQTQRLQERVRGRYAGTESRTRGQFAQQRDKLSGRTQELRKRITEGTEDMSEEARKRVIAARRRALDMSEQAREGLRSGASGTNRMIRDNPLAAGALAVAAGAAIAAAIPGSRMENRRLGPMAHRFWDEARAVFEEERARVVAGANAAMDEARSVATEAVRDVKDAVPDGEEVVDRTRDQAREAAKRVSEAARDGAKAEGSKSEGSGSGKS</sequence>
<dbReference type="AlphaFoldDB" id="A0A3N2R8N1"/>
<evidence type="ECO:0000256" key="1">
    <source>
        <dbReference type="SAM" id="MobiDB-lite"/>
    </source>
</evidence>
<evidence type="ECO:0000313" key="3">
    <source>
        <dbReference type="Proteomes" id="UP000268016"/>
    </source>
</evidence>
<name>A0A3N2R8N1_9RHOB</name>
<dbReference type="EMBL" id="RDRB01000002">
    <property type="protein sequence ID" value="ROU03778.1"/>
    <property type="molecule type" value="Genomic_DNA"/>
</dbReference>
<feature type="region of interest" description="Disordered" evidence="1">
    <location>
        <begin position="297"/>
        <end position="342"/>
    </location>
</feature>
<evidence type="ECO:0000313" key="2">
    <source>
        <dbReference type="EMBL" id="ROU03778.1"/>
    </source>
</evidence>
<keyword evidence="3" id="KW-1185">Reference proteome</keyword>
<feature type="compositionally biased region" description="Basic and acidic residues" evidence="1">
    <location>
        <begin position="159"/>
        <end position="168"/>
    </location>
</feature>
<protein>
    <submittedName>
        <fullName evidence="2">Uncharacterized protein</fullName>
    </submittedName>
</protein>
<dbReference type="Gene3D" id="1.20.120.20">
    <property type="entry name" value="Apolipoprotein"/>
    <property type="match status" value="1"/>
</dbReference>
<accession>A0A3N2R8N1</accession>
<reference evidence="2 3" key="1">
    <citation type="submission" date="2018-10" db="EMBL/GenBank/DDBJ databases">
        <title>Histidinibacterium lentulum gen. nov., sp. nov., a marine bacterium from the culture broth of Picochlorum sp. 122.</title>
        <authorList>
            <person name="Wang G."/>
        </authorList>
    </citation>
    <scope>NUCLEOTIDE SEQUENCE [LARGE SCALE GENOMIC DNA]</scope>
    <source>
        <strain evidence="2 3">B17</strain>
    </source>
</reference>
<proteinExistence type="predicted"/>
<dbReference type="RefSeq" id="WP_123641313.1">
    <property type="nucleotide sequence ID" value="NZ_ML119082.1"/>
</dbReference>
<feature type="region of interest" description="Disordered" evidence="1">
    <location>
        <begin position="1"/>
        <end position="92"/>
    </location>
</feature>
<dbReference type="OrthoDB" id="7471221at2"/>
<gene>
    <name evidence="2" type="ORF">EAT49_05655</name>
</gene>
<feature type="region of interest" description="Disordered" evidence="1">
    <location>
        <begin position="144"/>
        <end position="168"/>
    </location>
</feature>
<feature type="compositionally biased region" description="Basic and acidic residues" evidence="1">
    <location>
        <begin position="297"/>
        <end position="333"/>
    </location>
</feature>